<dbReference type="GO" id="GO:0006508">
    <property type="term" value="P:proteolysis"/>
    <property type="evidence" value="ECO:0007669"/>
    <property type="project" value="UniProtKB-KW"/>
</dbReference>
<dbReference type="SUPFAM" id="SSF55486">
    <property type="entry name" value="Metalloproteases ('zincins'), catalytic domain"/>
    <property type="match status" value="1"/>
</dbReference>
<keyword evidence="2" id="KW-0645">Protease</keyword>
<dbReference type="InterPro" id="IPR024079">
    <property type="entry name" value="MetalloPept_cat_dom_sf"/>
</dbReference>
<evidence type="ECO:0000256" key="4">
    <source>
        <dbReference type="ARBA" id="ARBA00022729"/>
    </source>
</evidence>
<evidence type="ECO:0000256" key="8">
    <source>
        <dbReference type="ARBA" id="ARBA00023157"/>
    </source>
</evidence>
<keyword evidence="5" id="KW-0378">Hydrolase</keyword>
<name>A0AAE8VZI4_9ACTN</name>
<keyword evidence="8" id="KW-1015">Disulfide bond</keyword>
<evidence type="ECO:0000256" key="6">
    <source>
        <dbReference type="ARBA" id="ARBA00022833"/>
    </source>
</evidence>
<evidence type="ECO:0000256" key="2">
    <source>
        <dbReference type="ARBA" id="ARBA00022670"/>
    </source>
</evidence>
<organism evidence="11 12">
    <name type="scientific">Streptomyces ipomoeae</name>
    <dbReference type="NCBI Taxonomy" id="103232"/>
    <lineage>
        <taxon>Bacteria</taxon>
        <taxon>Bacillati</taxon>
        <taxon>Actinomycetota</taxon>
        <taxon>Actinomycetes</taxon>
        <taxon>Kitasatosporales</taxon>
        <taxon>Streptomycetaceae</taxon>
        <taxon>Streptomyces</taxon>
    </lineage>
</organism>
<feature type="domain" description="Peptidase M43 pregnancy-associated plasma-A" evidence="10">
    <location>
        <begin position="250"/>
        <end position="329"/>
    </location>
</feature>
<evidence type="ECO:0000313" key="12">
    <source>
        <dbReference type="Proteomes" id="UP000318720"/>
    </source>
</evidence>
<keyword evidence="4" id="KW-0732">Signal</keyword>
<accession>A0AAE8VZI4</accession>
<dbReference type="InterPro" id="IPR008754">
    <property type="entry name" value="Peptidase_M43"/>
</dbReference>
<dbReference type="AlphaFoldDB" id="A0AAE8VZI4"/>
<protein>
    <submittedName>
        <fullName evidence="11">Zinc metalloprotease</fullName>
    </submittedName>
</protein>
<evidence type="ECO:0000256" key="9">
    <source>
        <dbReference type="SAM" id="MobiDB-lite"/>
    </source>
</evidence>
<keyword evidence="7 11" id="KW-0482">Metalloprotease</keyword>
<dbReference type="Pfam" id="PF05572">
    <property type="entry name" value="Peptidase_M43"/>
    <property type="match status" value="1"/>
</dbReference>
<evidence type="ECO:0000256" key="1">
    <source>
        <dbReference type="ARBA" id="ARBA00008721"/>
    </source>
</evidence>
<evidence type="ECO:0000259" key="10">
    <source>
        <dbReference type="Pfam" id="PF05572"/>
    </source>
</evidence>
<keyword evidence="6" id="KW-0862">Zinc</keyword>
<evidence type="ECO:0000256" key="3">
    <source>
        <dbReference type="ARBA" id="ARBA00022723"/>
    </source>
</evidence>
<gene>
    <name evidence="11" type="ORF">Sipo8835_25450</name>
</gene>
<dbReference type="PANTHER" id="PTHR47466">
    <property type="match status" value="1"/>
</dbReference>
<keyword evidence="3" id="KW-0479">Metal-binding</keyword>
<dbReference type="Proteomes" id="UP000318720">
    <property type="component" value="Unassembled WGS sequence"/>
</dbReference>
<proteinExistence type="inferred from homology"/>
<reference evidence="11 12" key="1">
    <citation type="submission" date="2019-03" db="EMBL/GenBank/DDBJ databases">
        <title>Comparative genomic analyses of the sweetpotato soil rot pathogen, Streptomyces ipomoeae.</title>
        <authorList>
            <person name="Ruschel Soares N."/>
            <person name="Badger J.H."/>
            <person name="Huguet-Tapia J.C."/>
            <person name="Clark C.A."/>
            <person name="Pettis G.S."/>
        </authorList>
    </citation>
    <scope>NUCLEOTIDE SEQUENCE [LARGE SCALE GENOMIC DNA]</scope>
    <source>
        <strain evidence="11 12">88-35</strain>
    </source>
</reference>
<comment type="similarity">
    <text evidence="1">Belongs to the peptidase M43B family.</text>
</comment>
<dbReference type="CDD" id="cd04275">
    <property type="entry name" value="ZnMc_pappalysin_like"/>
    <property type="match status" value="1"/>
</dbReference>
<dbReference type="PANTHER" id="PTHR47466:SF1">
    <property type="entry name" value="METALLOPROTEASE MEP1 (AFU_ORTHOLOGUE AFUA_1G07730)-RELATED"/>
    <property type="match status" value="1"/>
</dbReference>
<dbReference type="EMBL" id="SPAZ01000208">
    <property type="protein sequence ID" value="TQE28944.1"/>
    <property type="molecule type" value="Genomic_DNA"/>
</dbReference>
<sequence length="337" mass="36840">MGLARGPCGDRGRAHVMQTRGTRTRRLTAGVSALAIGVGLAMLPGSASAKPVNQTAGPAEVCLPGDGAPPASGPHGRAEPERTQRQVQAMDAEMRQRLAAKPKLAQTSRAASPIHVKVAVHTIKKHKKDNAIGPERIRKMIDILNGAYSGAQSKTATNTRFRFKLESMDWTVNKKWHKAEPDTKAERDMKRALHRGNAATLNIYLLEPANSMWATGPADARKNLKMDGVVIMQSSLWGGSLEGYDRGDGVVHEVGHWLGLEHIFEGGCSAYNDGVSDTPAERTPAYQTCKKGRDTCPNKDGLDPIHNFMDYSPDLCATEFTRGQNERMVLHWLAYRR</sequence>
<evidence type="ECO:0000313" key="11">
    <source>
        <dbReference type="EMBL" id="TQE28944.1"/>
    </source>
</evidence>
<feature type="region of interest" description="Disordered" evidence="9">
    <location>
        <begin position="47"/>
        <end position="80"/>
    </location>
</feature>
<feature type="region of interest" description="Disordered" evidence="9">
    <location>
        <begin position="1"/>
        <end position="20"/>
    </location>
</feature>
<evidence type="ECO:0000256" key="5">
    <source>
        <dbReference type="ARBA" id="ARBA00022801"/>
    </source>
</evidence>
<evidence type="ECO:0000256" key="7">
    <source>
        <dbReference type="ARBA" id="ARBA00023049"/>
    </source>
</evidence>
<comment type="caution">
    <text evidence="11">The sequence shown here is derived from an EMBL/GenBank/DDBJ whole genome shotgun (WGS) entry which is preliminary data.</text>
</comment>
<dbReference type="GO" id="GO:0008237">
    <property type="term" value="F:metallopeptidase activity"/>
    <property type="evidence" value="ECO:0007669"/>
    <property type="project" value="UniProtKB-KW"/>
</dbReference>
<dbReference type="GO" id="GO:0046872">
    <property type="term" value="F:metal ion binding"/>
    <property type="evidence" value="ECO:0007669"/>
    <property type="project" value="UniProtKB-KW"/>
</dbReference>
<dbReference type="Gene3D" id="3.40.390.10">
    <property type="entry name" value="Collagenase (Catalytic Domain)"/>
    <property type="match status" value="1"/>
</dbReference>